<reference evidence="1 2" key="1">
    <citation type="journal article" date="2015" name="Int. J. Syst. Evol. Microbiol.">
        <title>Hyunsoonleella pacifica sp. nov., isolated from seawater of South Pacific Gyre.</title>
        <authorList>
            <person name="Gao X."/>
            <person name="Zhang Z."/>
            <person name="Dai X."/>
            <person name="Zhang X.H."/>
        </authorList>
    </citation>
    <scope>NUCLEOTIDE SEQUENCE [LARGE SCALE GENOMIC DNA]</scope>
    <source>
        <strain evidence="1 2">SW033</strain>
    </source>
</reference>
<dbReference type="SUPFAM" id="SSF50969">
    <property type="entry name" value="YVTN repeat-like/Quinoprotein amine dehydrogenase"/>
    <property type="match status" value="1"/>
</dbReference>
<keyword evidence="1" id="KW-0808">Transferase</keyword>
<dbReference type="PANTHER" id="PTHR31270:SF1">
    <property type="entry name" value="GLUTAMINYL-PEPTIDE CYCLOTRANSFERASE"/>
    <property type="match status" value="1"/>
</dbReference>
<dbReference type="InterPro" id="IPR015943">
    <property type="entry name" value="WD40/YVTN_repeat-like_dom_sf"/>
</dbReference>
<dbReference type="AlphaFoldDB" id="A0A4Q9FSU0"/>
<dbReference type="GO" id="GO:0016603">
    <property type="term" value="F:glutaminyl-peptide cyclotransferase activity"/>
    <property type="evidence" value="ECO:0007669"/>
    <property type="project" value="InterPro"/>
</dbReference>
<dbReference type="Proteomes" id="UP000292372">
    <property type="component" value="Unassembled WGS sequence"/>
</dbReference>
<keyword evidence="2" id="KW-1185">Reference proteome</keyword>
<dbReference type="EMBL" id="SIRS01000001">
    <property type="protein sequence ID" value="TBN18866.1"/>
    <property type="molecule type" value="Genomic_DNA"/>
</dbReference>
<dbReference type="PANTHER" id="PTHR31270">
    <property type="entry name" value="GLUTAMINYL-PEPTIDE CYCLOTRANSFERASE"/>
    <property type="match status" value="1"/>
</dbReference>
<dbReference type="InterPro" id="IPR011044">
    <property type="entry name" value="Quino_amine_DH_bsu"/>
</dbReference>
<name>A0A4Q9FSU0_9FLAO</name>
<dbReference type="RefSeq" id="WP_130935382.1">
    <property type="nucleotide sequence ID" value="NZ_BMEE01000001.1"/>
</dbReference>
<dbReference type="InterPro" id="IPR007788">
    <property type="entry name" value="QCT"/>
</dbReference>
<gene>
    <name evidence="1" type="ORF">EYD46_02020</name>
</gene>
<organism evidence="1 2">
    <name type="scientific">Hyunsoonleella pacifica</name>
    <dbReference type="NCBI Taxonomy" id="1080224"/>
    <lineage>
        <taxon>Bacteria</taxon>
        <taxon>Pseudomonadati</taxon>
        <taxon>Bacteroidota</taxon>
        <taxon>Flavobacteriia</taxon>
        <taxon>Flavobacteriales</taxon>
        <taxon>Flavobacteriaceae</taxon>
    </lineage>
</organism>
<evidence type="ECO:0000313" key="2">
    <source>
        <dbReference type="Proteomes" id="UP000292372"/>
    </source>
</evidence>
<accession>A0A4Q9FSU0</accession>
<sequence length="344" mass="39534">MKMLKVFTIITLLVLQVSCNSKSDKEKNDFEIKTNAKKGNISIDNTLELSLSNKKKHTIDSVVYKLDGKTVTENLNLKHHKLGKYAIEAIVYFNDDEQQTVSSTVTILNNESPKIYKFKILNEYPHDITSYTQGLEFHNGKLYESTGQYKESKLRLVDYTTGKVIKNINLADEYFGEGLTVMHDKIYQLTWKKGIGFVYDVNTFEKTGSFKYGQSKEGWGLTHNETHIYKSDGSEDIWLLDPKTLIEQEKIQVYTNKGKITDINEMEWINGKIYANRYQRNGVAIINPINGAVEGVIDFTPLKNMVTQHEKLDVLNGIAYNPETKTIFVTGKRWDKLFEVEIIK</sequence>
<protein>
    <submittedName>
        <fullName evidence="1">Glutaminyl-peptide cyclotransferase</fullName>
    </submittedName>
</protein>
<dbReference type="Gene3D" id="2.130.10.10">
    <property type="entry name" value="YVTN repeat-like/Quinoprotein amine dehydrogenase"/>
    <property type="match status" value="1"/>
</dbReference>
<dbReference type="Pfam" id="PF05096">
    <property type="entry name" value="Glu_cyclase_2"/>
    <property type="match status" value="1"/>
</dbReference>
<dbReference type="OrthoDB" id="9783700at2"/>
<proteinExistence type="predicted"/>
<evidence type="ECO:0000313" key="1">
    <source>
        <dbReference type="EMBL" id="TBN18866.1"/>
    </source>
</evidence>
<comment type="caution">
    <text evidence="1">The sequence shown here is derived from an EMBL/GenBank/DDBJ whole genome shotgun (WGS) entry which is preliminary data.</text>
</comment>